<dbReference type="PATRIC" id="fig|294.131.peg.2912"/>
<reference evidence="1 2" key="1">
    <citation type="submission" date="2015-03" db="EMBL/GenBank/DDBJ databases">
        <title>Comparative genomics of Pseudomonas insights into diversity of traits involved in vanlence and defense.</title>
        <authorList>
            <person name="Qin Y."/>
        </authorList>
    </citation>
    <scope>NUCLEOTIDE SEQUENCE [LARGE SCALE GENOMIC DNA]</scope>
    <source>
        <strain evidence="1 2">C3</strain>
    </source>
</reference>
<dbReference type="EMBL" id="LACD01000023">
    <property type="protein sequence ID" value="KJZ41221.1"/>
    <property type="molecule type" value="Genomic_DNA"/>
</dbReference>
<sequence>MHKDVVRSSQNTFNYLYNTEGASGRLVTYLNTIDNRANFFGASNVYEQQMGIGASWFGGAEMVSRAPVTGLGADGNASYLSFASGWFLAPVFDWRKAAGDALITGGFNNFKDLYNKAVTDPVAWDIKQLKDEQTILQPIHQQYLGDRSSFQWISNVMTDVSVWPNSFIDQKQGVVGGVNILDYRSRVEFGCKLLGYSKSQGCTP</sequence>
<gene>
    <name evidence="1" type="ORF">VC34_20085</name>
</gene>
<dbReference type="Proteomes" id="UP000033500">
    <property type="component" value="Unassembled WGS sequence"/>
</dbReference>
<accession>A0A0F4T9Y8</accession>
<comment type="caution">
    <text evidence="1">The sequence shown here is derived from an EMBL/GenBank/DDBJ whole genome shotgun (WGS) entry which is preliminary data.</text>
</comment>
<organism evidence="1 2">
    <name type="scientific">Pseudomonas fluorescens</name>
    <dbReference type="NCBI Taxonomy" id="294"/>
    <lineage>
        <taxon>Bacteria</taxon>
        <taxon>Pseudomonadati</taxon>
        <taxon>Pseudomonadota</taxon>
        <taxon>Gammaproteobacteria</taxon>
        <taxon>Pseudomonadales</taxon>
        <taxon>Pseudomonadaceae</taxon>
        <taxon>Pseudomonas</taxon>
    </lineage>
</organism>
<evidence type="ECO:0000313" key="2">
    <source>
        <dbReference type="Proteomes" id="UP000033500"/>
    </source>
</evidence>
<protein>
    <submittedName>
        <fullName evidence="1">Hemagglutinin</fullName>
    </submittedName>
</protein>
<evidence type="ECO:0000313" key="1">
    <source>
        <dbReference type="EMBL" id="KJZ41221.1"/>
    </source>
</evidence>
<proteinExistence type="predicted"/>
<dbReference type="AlphaFoldDB" id="A0A0F4T9Y8"/>
<name>A0A0F4T9Y8_PSEFL</name>